<dbReference type="EMBL" id="BAABIS010000001">
    <property type="protein sequence ID" value="GAA4859581.1"/>
    <property type="molecule type" value="Genomic_DNA"/>
</dbReference>
<proteinExistence type="predicted"/>
<dbReference type="SUPFAM" id="SSF52980">
    <property type="entry name" value="Restriction endonuclease-like"/>
    <property type="match status" value="1"/>
</dbReference>
<feature type="domain" description="Putative restriction endonuclease" evidence="1">
    <location>
        <begin position="117"/>
        <end position="196"/>
    </location>
</feature>
<keyword evidence="3" id="KW-1185">Reference proteome</keyword>
<gene>
    <name evidence="2" type="ORF">GCM10023235_41800</name>
</gene>
<sequence length="207" mass="23131">MESEQPRTVEQVQGLVSWIGAGRKLTQTGKVTLADARALVALLETGDTIDPAIGDRTFKTKSSQELYHLNLLVEWAKAARLLRVGSGRLVPVKKNARVLEDPERILDVLFEALPRIGEAVPSEVAAVAVELVSPSSPENDWVGKVRDYPLMGIPLYLLIDARQKTVTLFSRPDSTKYHRREDIEFGETLHIPEPFDFDLITTELLPY</sequence>
<accession>A0ABP9DZ87</accession>
<dbReference type="RefSeq" id="WP_345698372.1">
    <property type="nucleotide sequence ID" value="NZ_BAABIS010000001.1"/>
</dbReference>
<dbReference type="InterPro" id="IPR011335">
    <property type="entry name" value="Restrct_endonuc-II-like"/>
</dbReference>
<dbReference type="Proteomes" id="UP001501752">
    <property type="component" value="Unassembled WGS sequence"/>
</dbReference>
<evidence type="ECO:0000259" key="1">
    <source>
        <dbReference type="Pfam" id="PF05685"/>
    </source>
</evidence>
<dbReference type="CDD" id="cd06260">
    <property type="entry name" value="DUF820-like"/>
    <property type="match status" value="1"/>
</dbReference>
<name>A0ABP9DZ87_9ACTN</name>
<dbReference type="InterPro" id="IPR012296">
    <property type="entry name" value="Nuclease_put_TT1808"/>
</dbReference>
<evidence type="ECO:0000313" key="2">
    <source>
        <dbReference type="EMBL" id="GAA4859581.1"/>
    </source>
</evidence>
<evidence type="ECO:0000313" key="3">
    <source>
        <dbReference type="Proteomes" id="UP001501752"/>
    </source>
</evidence>
<dbReference type="Pfam" id="PF05685">
    <property type="entry name" value="Uma2"/>
    <property type="match status" value="1"/>
</dbReference>
<comment type="caution">
    <text evidence="2">The sequence shown here is derived from an EMBL/GenBank/DDBJ whole genome shotgun (WGS) entry which is preliminary data.</text>
</comment>
<dbReference type="Gene3D" id="3.90.1570.10">
    <property type="entry name" value="tt1808, chain A"/>
    <property type="match status" value="1"/>
</dbReference>
<organism evidence="2 3">
    <name type="scientific">Kitasatospora terrestris</name>
    <dbReference type="NCBI Taxonomy" id="258051"/>
    <lineage>
        <taxon>Bacteria</taxon>
        <taxon>Bacillati</taxon>
        <taxon>Actinomycetota</taxon>
        <taxon>Actinomycetes</taxon>
        <taxon>Kitasatosporales</taxon>
        <taxon>Streptomycetaceae</taxon>
        <taxon>Kitasatospora</taxon>
    </lineage>
</organism>
<reference evidence="3" key="1">
    <citation type="journal article" date="2019" name="Int. J. Syst. Evol. Microbiol.">
        <title>The Global Catalogue of Microorganisms (GCM) 10K type strain sequencing project: providing services to taxonomists for standard genome sequencing and annotation.</title>
        <authorList>
            <consortium name="The Broad Institute Genomics Platform"/>
            <consortium name="The Broad Institute Genome Sequencing Center for Infectious Disease"/>
            <person name="Wu L."/>
            <person name="Ma J."/>
        </authorList>
    </citation>
    <scope>NUCLEOTIDE SEQUENCE [LARGE SCALE GENOMIC DNA]</scope>
    <source>
        <strain evidence="3">JCM 13006</strain>
    </source>
</reference>
<dbReference type="InterPro" id="IPR008538">
    <property type="entry name" value="Uma2"/>
</dbReference>
<protein>
    <recommendedName>
        <fullName evidence="1">Putative restriction endonuclease domain-containing protein</fullName>
    </recommendedName>
</protein>